<evidence type="ECO:0000259" key="1">
    <source>
        <dbReference type="Pfam" id="PF14024"/>
    </source>
</evidence>
<organism evidence="2 3">
    <name type="scientific">Listeria rustica</name>
    <dbReference type="NCBI Taxonomy" id="2713503"/>
    <lineage>
        <taxon>Bacteria</taxon>
        <taxon>Bacillati</taxon>
        <taxon>Bacillota</taxon>
        <taxon>Bacilli</taxon>
        <taxon>Bacillales</taxon>
        <taxon>Listeriaceae</taxon>
        <taxon>Listeria</taxon>
    </lineage>
</organism>
<gene>
    <name evidence="2" type="ORF">HPK16_06830</name>
</gene>
<dbReference type="Pfam" id="PF14024">
    <property type="entry name" value="DUF4240"/>
    <property type="match status" value="1"/>
</dbReference>
<dbReference type="AlphaFoldDB" id="A0A7W1T5W2"/>
<sequence length="143" mass="16841">MKRSQGDFELYKEQLEKHLSQLSIENLVKWQLIFDEYLEVSNTERLWAAAYLLNDGVSEDMDALDEESLAEFEEIMYVAGYVYAEKIGDDDDKRFFVACEEFALTEVEKQEILRNIRLPDDSDWDEEDNLMPIFPNITAFKGY</sequence>
<protein>
    <submittedName>
        <fullName evidence="2">DUF4240 domain-containing protein</fullName>
    </submittedName>
</protein>
<dbReference type="InterPro" id="IPR025334">
    <property type="entry name" value="DUF4240"/>
</dbReference>
<keyword evidence="3" id="KW-1185">Reference proteome</keyword>
<evidence type="ECO:0000313" key="3">
    <source>
        <dbReference type="Proteomes" id="UP000548787"/>
    </source>
</evidence>
<proteinExistence type="predicted"/>
<evidence type="ECO:0000313" key="2">
    <source>
        <dbReference type="EMBL" id="MBA3926053.1"/>
    </source>
</evidence>
<accession>A0A7W1T5W2</accession>
<comment type="caution">
    <text evidence="2">The sequence shown here is derived from an EMBL/GenBank/DDBJ whole genome shotgun (WGS) entry which is preliminary data.</text>
</comment>
<feature type="domain" description="DUF4240" evidence="1">
    <location>
        <begin position="5"/>
        <end position="60"/>
    </location>
</feature>
<name>A0A7W1T5W2_9LIST</name>
<dbReference type="EMBL" id="JABJVM010000005">
    <property type="protein sequence ID" value="MBA3926053.1"/>
    <property type="molecule type" value="Genomic_DNA"/>
</dbReference>
<dbReference type="Proteomes" id="UP000548787">
    <property type="component" value="Unassembled WGS sequence"/>
</dbReference>
<reference evidence="2 3" key="1">
    <citation type="submission" date="2020-08" db="EMBL/GenBank/DDBJ databases">
        <title>Listeria ohnekaius sp. nov. and Listeria portnoyii sp. nov. isolated from non-agricultural and natural environments.</title>
        <authorList>
            <person name="Weller D."/>
            <person name="Belias A.M."/>
            <person name="Liao J."/>
            <person name="Guo S."/>
            <person name="Orsi R.H."/>
            <person name="Wiedmann M."/>
        </authorList>
    </citation>
    <scope>NUCLEOTIDE SEQUENCE [LARGE SCALE GENOMIC DNA]</scope>
    <source>
        <strain evidence="2 3">FSL W9-0585</strain>
    </source>
</reference>